<dbReference type="Pfam" id="PF00665">
    <property type="entry name" value="rve"/>
    <property type="match status" value="1"/>
</dbReference>
<protein>
    <submittedName>
        <fullName evidence="3">IS3 family transposase</fullName>
    </submittedName>
</protein>
<dbReference type="Gene3D" id="1.10.10.10">
    <property type="entry name" value="Winged helix-like DNA-binding domain superfamily/Winged helix DNA-binding domain"/>
    <property type="match status" value="1"/>
</dbReference>
<dbReference type="InterPro" id="IPR002514">
    <property type="entry name" value="Transposase_8"/>
</dbReference>
<name>A0ABU2MWM2_9ACTN</name>
<dbReference type="EMBL" id="JAVREL010000015">
    <property type="protein sequence ID" value="MDT0345703.1"/>
    <property type="molecule type" value="Genomic_DNA"/>
</dbReference>
<evidence type="ECO:0000259" key="2">
    <source>
        <dbReference type="PROSITE" id="PS50994"/>
    </source>
</evidence>
<accession>A0ABU2MWM2</accession>
<sequence length="401" mass="45632">MPAPKKYPDELRERVVRLVFETRERSGQKAGAIARVADQLGINRETLRNWVSRAEIDSGERPGTSTADAQRTAELERENRELRRANEILKAASGFLRAGARPATATLVEFVDEHRETYGVEPICAQIQVAPSTYYAAKTRPRSARSLRDEELCKEISRVYEENYGVYGARKVWRQLRREGIDVARCTVERLMRTLGLAGALRGGARRRTTVPDPAAQRSADLVKRVFAAERPNRLWVADPTYVATWSGMAYVAFVVDVYSRRIVGWRAAAHMRTDLPLDALEMAVWHRDDALKELIHHSDRGSQYTSIRYTERLVEAGCRPSVGSTGDSYDNALAESVIGLYKTELVRRRGPWRTLDDLELATLEWVDWYNHRRIHSAIGNVTPEEYENAFYSDRVHAEAQ</sequence>
<evidence type="ECO:0000256" key="1">
    <source>
        <dbReference type="ARBA" id="ARBA00002286"/>
    </source>
</evidence>
<dbReference type="InterPro" id="IPR036388">
    <property type="entry name" value="WH-like_DNA-bd_sf"/>
</dbReference>
<dbReference type="RefSeq" id="WP_311706835.1">
    <property type="nucleotide sequence ID" value="NZ_JAVREL010000015.1"/>
</dbReference>
<evidence type="ECO:0000313" key="4">
    <source>
        <dbReference type="Proteomes" id="UP001183246"/>
    </source>
</evidence>
<organism evidence="3 4">
    <name type="scientific">Streptomyces litchfieldiae</name>
    <dbReference type="NCBI Taxonomy" id="3075543"/>
    <lineage>
        <taxon>Bacteria</taxon>
        <taxon>Bacillati</taxon>
        <taxon>Actinomycetota</taxon>
        <taxon>Actinomycetes</taxon>
        <taxon>Kitasatosporales</taxon>
        <taxon>Streptomycetaceae</taxon>
        <taxon>Streptomyces</taxon>
    </lineage>
</organism>
<dbReference type="InterPro" id="IPR009057">
    <property type="entry name" value="Homeodomain-like_sf"/>
</dbReference>
<dbReference type="InterPro" id="IPR050900">
    <property type="entry name" value="Transposase_IS3/IS150/IS904"/>
</dbReference>
<dbReference type="Pfam" id="PF01527">
    <property type="entry name" value="HTH_Tnp_1"/>
    <property type="match status" value="1"/>
</dbReference>
<feature type="domain" description="Integrase catalytic" evidence="2">
    <location>
        <begin position="228"/>
        <end position="392"/>
    </location>
</feature>
<dbReference type="InterPro" id="IPR001584">
    <property type="entry name" value="Integrase_cat-core"/>
</dbReference>
<dbReference type="InterPro" id="IPR025948">
    <property type="entry name" value="HTH-like_dom"/>
</dbReference>
<evidence type="ECO:0000313" key="3">
    <source>
        <dbReference type="EMBL" id="MDT0345703.1"/>
    </source>
</evidence>
<dbReference type="Pfam" id="PF13333">
    <property type="entry name" value="rve_2"/>
    <property type="match status" value="1"/>
</dbReference>
<reference evidence="4" key="1">
    <citation type="submission" date="2023-07" db="EMBL/GenBank/DDBJ databases">
        <title>30 novel species of actinomycetes from the DSMZ collection.</title>
        <authorList>
            <person name="Nouioui I."/>
        </authorList>
    </citation>
    <scope>NUCLEOTIDE SEQUENCE [LARGE SCALE GENOMIC DNA]</scope>
    <source>
        <strain evidence="4">DSM 44938</strain>
    </source>
</reference>
<comment type="caution">
    <text evidence="3">The sequence shown here is derived from an EMBL/GenBank/DDBJ whole genome shotgun (WGS) entry which is preliminary data.</text>
</comment>
<dbReference type="SUPFAM" id="SSF53098">
    <property type="entry name" value="Ribonuclease H-like"/>
    <property type="match status" value="1"/>
</dbReference>
<proteinExistence type="predicted"/>
<comment type="function">
    <text evidence="1">Involved in the transposition of the insertion sequence.</text>
</comment>
<dbReference type="InterPro" id="IPR012337">
    <property type="entry name" value="RNaseH-like_sf"/>
</dbReference>
<dbReference type="Pfam" id="PF13276">
    <property type="entry name" value="HTH_21"/>
    <property type="match status" value="1"/>
</dbReference>
<dbReference type="PANTHER" id="PTHR46889:SF4">
    <property type="entry name" value="TRANSPOSASE INSO FOR INSERTION SEQUENCE ELEMENT IS911B-RELATED"/>
    <property type="match status" value="1"/>
</dbReference>
<dbReference type="Proteomes" id="UP001183246">
    <property type="component" value="Unassembled WGS sequence"/>
</dbReference>
<dbReference type="PANTHER" id="PTHR46889">
    <property type="entry name" value="TRANSPOSASE INSF FOR INSERTION SEQUENCE IS3B-RELATED"/>
    <property type="match status" value="1"/>
</dbReference>
<dbReference type="SUPFAM" id="SSF46689">
    <property type="entry name" value="Homeodomain-like"/>
    <property type="match status" value="1"/>
</dbReference>
<dbReference type="Gene3D" id="3.30.420.10">
    <property type="entry name" value="Ribonuclease H-like superfamily/Ribonuclease H"/>
    <property type="match status" value="1"/>
</dbReference>
<gene>
    <name evidence="3" type="ORF">RM590_24360</name>
</gene>
<dbReference type="NCBIfam" id="NF033516">
    <property type="entry name" value="transpos_IS3"/>
    <property type="match status" value="1"/>
</dbReference>
<dbReference type="InterPro" id="IPR036397">
    <property type="entry name" value="RNaseH_sf"/>
</dbReference>
<dbReference type="PROSITE" id="PS50994">
    <property type="entry name" value="INTEGRASE"/>
    <property type="match status" value="1"/>
</dbReference>
<keyword evidence="4" id="KW-1185">Reference proteome</keyword>
<dbReference type="InterPro" id="IPR048020">
    <property type="entry name" value="Transpos_IS3"/>
</dbReference>